<dbReference type="GO" id="GO:0120547">
    <property type="term" value="F:heme A synthase activity"/>
    <property type="evidence" value="ECO:0007669"/>
    <property type="project" value="UniProtKB-EC"/>
</dbReference>
<name>A0A1U9MHF4_9HYPH</name>
<feature type="transmembrane region" description="Helical" evidence="12">
    <location>
        <begin position="329"/>
        <end position="348"/>
    </location>
</feature>
<keyword evidence="4 12" id="KW-0479">Metal-binding</keyword>
<evidence type="ECO:0000256" key="9">
    <source>
        <dbReference type="ARBA" id="ARBA00023136"/>
    </source>
</evidence>
<sequence>MMTMTAIDETVPNARQARNRKMIQLWLYAVLILCLAIVIVGGATRLTGSGLSITEWKPVHGVIPPIGEAEWQDEFEKYQQIAQYKVVNHGMTLSQFKGIFWWEWAHRLLARLVGVIALFGLIWFWATKRIEKTFLPQLIAVPVIIAVQGAIGWWMVASGLGASDLTSVSQYRLAIHLVTACIVVIFVTYVSRGLADYSDKPANRSIQKFAGWLVLMVLVQIYLGALVAGLHAGKVYNTWPLMDGQLVPEGLLADQPTWRNFFENRLTVQFVHRCFAYLLLLAALVHALKVEKLASGTTHARRAMLLLVAIIVQAVFGIITLLLEAPISWGLIHQGVALLVLVFAVAHWRATKGAYPAETSVNKARELSA</sequence>
<evidence type="ECO:0000256" key="12">
    <source>
        <dbReference type="HAMAP-Rule" id="MF_01665"/>
    </source>
</evidence>
<gene>
    <name evidence="12" type="primary">ctaA</name>
    <name evidence="13" type="ORF">BBC0122_010270</name>
</gene>
<proteinExistence type="inferred from homology"/>
<dbReference type="PANTHER" id="PTHR23289">
    <property type="entry name" value="CYTOCHROME C OXIDASE ASSEMBLY PROTEIN COX15"/>
    <property type="match status" value="1"/>
</dbReference>
<dbReference type="KEGG" id="bapi:BBC0122_010270"/>
<dbReference type="Pfam" id="PF02628">
    <property type="entry name" value="COX15-CtaA"/>
    <property type="match status" value="1"/>
</dbReference>
<dbReference type="GO" id="GO:0006784">
    <property type="term" value="P:heme A biosynthetic process"/>
    <property type="evidence" value="ECO:0007669"/>
    <property type="project" value="UniProtKB-UniRule"/>
</dbReference>
<feature type="transmembrane region" description="Helical" evidence="12">
    <location>
        <begin position="108"/>
        <end position="126"/>
    </location>
</feature>
<dbReference type="InterPro" id="IPR003780">
    <property type="entry name" value="COX15/CtaA_fam"/>
</dbReference>
<keyword evidence="7 12" id="KW-0408">Iron</keyword>
<comment type="catalytic activity">
    <reaction evidence="11">
        <text>Fe(II)-heme o + 2 A + H2O = Fe(II)-heme a + 2 AH2</text>
        <dbReference type="Rhea" id="RHEA:63388"/>
        <dbReference type="ChEBI" id="CHEBI:13193"/>
        <dbReference type="ChEBI" id="CHEBI:15377"/>
        <dbReference type="ChEBI" id="CHEBI:17499"/>
        <dbReference type="ChEBI" id="CHEBI:60530"/>
        <dbReference type="ChEBI" id="CHEBI:61715"/>
        <dbReference type="EC" id="1.17.99.9"/>
    </reaction>
    <physiologicalReaction direction="left-to-right" evidence="11">
        <dbReference type="Rhea" id="RHEA:63389"/>
    </physiologicalReaction>
</comment>
<feature type="transmembrane region" description="Helical" evidence="12">
    <location>
        <begin position="270"/>
        <end position="291"/>
    </location>
</feature>
<organism evidence="13 14">
    <name type="scientific">Bartonella choladocola</name>
    <dbReference type="NCBI Taxonomy" id="2750995"/>
    <lineage>
        <taxon>Bacteria</taxon>
        <taxon>Pseudomonadati</taxon>
        <taxon>Pseudomonadota</taxon>
        <taxon>Alphaproteobacteria</taxon>
        <taxon>Hyphomicrobiales</taxon>
        <taxon>Bartonellaceae</taxon>
        <taxon>Bartonella</taxon>
    </lineage>
</organism>
<keyword evidence="12" id="KW-1003">Cell membrane</keyword>
<evidence type="ECO:0000313" key="14">
    <source>
        <dbReference type="Proteomes" id="UP000189632"/>
    </source>
</evidence>
<dbReference type="GO" id="GO:0005886">
    <property type="term" value="C:plasma membrane"/>
    <property type="evidence" value="ECO:0007669"/>
    <property type="project" value="UniProtKB-SubCell"/>
</dbReference>
<accession>A0A1U9MHF4</accession>
<dbReference type="AlphaFoldDB" id="A0A1U9MHF4"/>
<evidence type="ECO:0000256" key="5">
    <source>
        <dbReference type="ARBA" id="ARBA00022989"/>
    </source>
</evidence>
<evidence type="ECO:0000256" key="1">
    <source>
        <dbReference type="ARBA" id="ARBA00001970"/>
    </source>
</evidence>
<keyword evidence="9 12" id="KW-0472">Membrane</keyword>
<dbReference type="Proteomes" id="UP000189632">
    <property type="component" value="Chromosome"/>
</dbReference>
<evidence type="ECO:0000256" key="6">
    <source>
        <dbReference type="ARBA" id="ARBA00023002"/>
    </source>
</evidence>
<dbReference type="EMBL" id="CP015625">
    <property type="protein sequence ID" value="AQT47149.1"/>
    <property type="molecule type" value="Genomic_DNA"/>
</dbReference>
<protein>
    <recommendedName>
        <fullName evidence="12">Heme A synthase</fullName>
        <shortName evidence="12">HAS</shortName>
        <ecNumber evidence="12">1.17.99.9</ecNumber>
    </recommendedName>
    <alternativeName>
        <fullName evidence="12">Cytochrome aa3-controlling protein</fullName>
    </alternativeName>
</protein>
<evidence type="ECO:0000256" key="7">
    <source>
        <dbReference type="ARBA" id="ARBA00023004"/>
    </source>
</evidence>
<dbReference type="PANTHER" id="PTHR23289:SF2">
    <property type="entry name" value="CYTOCHROME C OXIDASE ASSEMBLY PROTEIN COX15 HOMOLOG"/>
    <property type="match status" value="1"/>
</dbReference>
<feature type="transmembrane region" description="Helical" evidence="12">
    <location>
        <begin position="212"/>
        <end position="232"/>
    </location>
</feature>
<dbReference type="InterPro" id="IPR023754">
    <property type="entry name" value="HemeA_Synthase_type2"/>
</dbReference>
<evidence type="ECO:0000256" key="3">
    <source>
        <dbReference type="ARBA" id="ARBA00022692"/>
    </source>
</evidence>
<evidence type="ECO:0000256" key="2">
    <source>
        <dbReference type="ARBA" id="ARBA00004141"/>
    </source>
</evidence>
<feature type="transmembrane region" description="Helical" evidence="12">
    <location>
        <begin position="173"/>
        <end position="191"/>
    </location>
</feature>
<dbReference type="GO" id="GO:0046872">
    <property type="term" value="F:metal ion binding"/>
    <property type="evidence" value="ECO:0007669"/>
    <property type="project" value="UniProtKB-KW"/>
</dbReference>
<evidence type="ECO:0000256" key="10">
    <source>
        <dbReference type="ARBA" id="ARBA00044501"/>
    </source>
</evidence>
<dbReference type="EC" id="1.17.99.9" evidence="12"/>
<keyword evidence="6 12" id="KW-0560">Oxidoreductase</keyword>
<feature type="transmembrane region" description="Helical" evidence="12">
    <location>
        <begin position="138"/>
        <end position="161"/>
    </location>
</feature>
<feature type="binding site" description="axial binding residue" evidence="12">
    <location>
        <position position="333"/>
    </location>
    <ligand>
        <name>heme</name>
        <dbReference type="ChEBI" id="CHEBI:30413"/>
    </ligand>
    <ligandPart>
        <name>Fe</name>
        <dbReference type="ChEBI" id="CHEBI:18248"/>
    </ligandPart>
</feature>
<feature type="transmembrane region" description="Helical" evidence="12">
    <location>
        <begin position="303"/>
        <end position="323"/>
    </location>
</feature>
<comment type="similarity">
    <text evidence="12">Belongs to the COX15/CtaA family. Type 2 subfamily.</text>
</comment>
<comment type="subunit">
    <text evidence="12">Interacts with CtaB.</text>
</comment>
<feature type="binding site" description="axial binding residue" evidence="12">
    <location>
        <position position="272"/>
    </location>
    <ligand>
        <name>heme</name>
        <dbReference type="ChEBI" id="CHEBI:30413"/>
    </ligand>
    <ligandPart>
        <name>Fe</name>
        <dbReference type="ChEBI" id="CHEBI:18248"/>
    </ligandPart>
</feature>
<keyword evidence="5 12" id="KW-1133">Transmembrane helix</keyword>
<dbReference type="STRING" id="1686310.BBC0244_010260"/>
<evidence type="ECO:0000256" key="8">
    <source>
        <dbReference type="ARBA" id="ARBA00023133"/>
    </source>
</evidence>
<keyword evidence="3 12" id="KW-0812">Transmembrane</keyword>
<reference evidence="13 14" key="1">
    <citation type="submission" date="2016-11" db="EMBL/GenBank/DDBJ databases">
        <title>Comparative genomics of Bartonella apis.</title>
        <authorList>
            <person name="Engel P."/>
        </authorList>
    </citation>
    <scope>NUCLEOTIDE SEQUENCE [LARGE SCALE GENOMIC DNA]</scope>
    <source>
        <strain evidence="13 14">BBC0122</strain>
    </source>
</reference>
<comment type="function">
    <text evidence="12">Catalyzes the conversion of heme O to heme A by two successive hydroxylations of the methyl group at C8. The first hydroxylation forms heme I, the second hydroxylation results in an unstable dihydroxymethyl group, which spontaneously dehydrates, resulting in the formyl group of heme A.</text>
</comment>
<evidence type="ECO:0000313" key="13">
    <source>
        <dbReference type="EMBL" id="AQT47149.1"/>
    </source>
</evidence>
<comment type="pathway">
    <text evidence="10 12">Porphyrin-containing compound metabolism; heme A biosynthesis; heme A from heme O: step 1/1.</text>
</comment>
<keyword evidence="8 12" id="KW-0350">Heme biosynthesis</keyword>
<dbReference type="UniPathway" id="UPA00269">
    <property type="reaction ID" value="UER00713"/>
</dbReference>
<feature type="transmembrane region" description="Helical" evidence="12">
    <location>
        <begin position="25"/>
        <end position="44"/>
    </location>
</feature>
<evidence type="ECO:0000256" key="11">
    <source>
        <dbReference type="ARBA" id="ARBA00048044"/>
    </source>
</evidence>
<dbReference type="HAMAP" id="MF_01665">
    <property type="entry name" value="HemeA_synth_type2"/>
    <property type="match status" value="1"/>
</dbReference>
<keyword evidence="14" id="KW-1185">Reference proteome</keyword>
<comment type="subcellular location">
    <subcellularLocation>
        <location evidence="12">Cell membrane</location>
        <topology evidence="12">Multi-pass membrane protein</topology>
    </subcellularLocation>
    <subcellularLocation>
        <location evidence="2">Membrane</location>
        <topology evidence="2">Multi-pass membrane protein</topology>
    </subcellularLocation>
</comment>
<evidence type="ECO:0000256" key="4">
    <source>
        <dbReference type="ARBA" id="ARBA00022723"/>
    </source>
</evidence>
<comment type="cofactor">
    <cofactor evidence="1 12">
        <name>heme b</name>
        <dbReference type="ChEBI" id="CHEBI:60344"/>
    </cofactor>
</comment>